<gene>
    <name evidence="1" type="ORF">SLEP1_g1623</name>
</gene>
<sequence length="40" mass="4578">MANGFLLHRVSLLKIVTYFVTSEGEVVNKIEIQQRGKEVM</sequence>
<evidence type="ECO:0000313" key="2">
    <source>
        <dbReference type="Proteomes" id="UP001054252"/>
    </source>
</evidence>
<name>A0AAV5HN41_9ROSI</name>
<dbReference type="AlphaFoldDB" id="A0AAV5HN41"/>
<dbReference type="Proteomes" id="UP001054252">
    <property type="component" value="Unassembled WGS sequence"/>
</dbReference>
<accession>A0AAV5HN41</accession>
<dbReference type="EMBL" id="BPVZ01000002">
    <property type="protein sequence ID" value="GKU87178.1"/>
    <property type="molecule type" value="Genomic_DNA"/>
</dbReference>
<comment type="caution">
    <text evidence="1">The sequence shown here is derived from an EMBL/GenBank/DDBJ whole genome shotgun (WGS) entry which is preliminary data.</text>
</comment>
<reference evidence="1 2" key="1">
    <citation type="journal article" date="2021" name="Commun. Biol.">
        <title>The genome of Shorea leprosula (Dipterocarpaceae) highlights the ecological relevance of drought in aseasonal tropical rainforests.</title>
        <authorList>
            <person name="Ng K.K.S."/>
            <person name="Kobayashi M.J."/>
            <person name="Fawcett J.A."/>
            <person name="Hatakeyama M."/>
            <person name="Paape T."/>
            <person name="Ng C.H."/>
            <person name="Ang C.C."/>
            <person name="Tnah L.H."/>
            <person name="Lee C.T."/>
            <person name="Nishiyama T."/>
            <person name="Sese J."/>
            <person name="O'Brien M.J."/>
            <person name="Copetti D."/>
            <person name="Mohd Noor M.I."/>
            <person name="Ong R.C."/>
            <person name="Putra M."/>
            <person name="Sireger I.Z."/>
            <person name="Indrioko S."/>
            <person name="Kosugi Y."/>
            <person name="Izuno A."/>
            <person name="Isagi Y."/>
            <person name="Lee S.L."/>
            <person name="Shimizu K.K."/>
        </authorList>
    </citation>
    <scope>NUCLEOTIDE SEQUENCE [LARGE SCALE GENOMIC DNA]</scope>
    <source>
        <strain evidence="1">214</strain>
    </source>
</reference>
<proteinExistence type="predicted"/>
<organism evidence="1 2">
    <name type="scientific">Rubroshorea leprosula</name>
    <dbReference type="NCBI Taxonomy" id="152421"/>
    <lineage>
        <taxon>Eukaryota</taxon>
        <taxon>Viridiplantae</taxon>
        <taxon>Streptophyta</taxon>
        <taxon>Embryophyta</taxon>
        <taxon>Tracheophyta</taxon>
        <taxon>Spermatophyta</taxon>
        <taxon>Magnoliopsida</taxon>
        <taxon>eudicotyledons</taxon>
        <taxon>Gunneridae</taxon>
        <taxon>Pentapetalae</taxon>
        <taxon>rosids</taxon>
        <taxon>malvids</taxon>
        <taxon>Malvales</taxon>
        <taxon>Dipterocarpaceae</taxon>
        <taxon>Rubroshorea</taxon>
    </lineage>
</organism>
<protein>
    <submittedName>
        <fullName evidence="1">Uncharacterized protein</fullName>
    </submittedName>
</protein>
<evidence type="ECO:0000313" key="1">
    <source>
        <dbReference type="EMBL" id="GKU87178.1"/>
    </source>
</evidence>
<keyword evidence="2" id="KW-1185">Reference proteome</keyword>